<proteinExistence type="predicted"/>
<evidence type="ECO:0000313" key="2">
    <source>
        <dbReference type="EMBL" id="AXZ48877.1"/>
    </source>
</evidence>
<gene>
    <name evidence="3" type="primary">asmA</name>
    <name evidence="2" type="ORF">AM363_19015</name>
    <name evidence="3" type="ORF">KY227_000595</name>
</gene>
<name>A0AAD2PMA0_CITFR</name>
<dbReference type="InterPro" id="IPR007844">
    <property type="entry name" value="AsmA"/>
</dbReference>
<dbReference type="AlphaFoldDB" id="A0AAD2PMA0"/>
<sequence>MRRFLTTLMILLVVLVAGFSALVLLVNPNDFRAYMVKQVAVRSGYQLQLDGPLRWHVWPQLSILSGRVMLTAEGASDPLVRADNMRLDVALWPLLSHQLSVKQVMLKGAVIQLTPQTEAVRGKDAPVAPKDNMLPDLAEDKGWSFDIARLRVADSVLVFQHEDDEQVTVRDIRLEMEQDSQHRGTFDFSGRVNRDQRDLALSFNGTVDASDYPHNLSANIEQLSWQLQGADLPPQGINGQGHLQAQWLEEKKQLSFSQINLTANDSSFSGQAHVALLDKPEWAVDLKFGQLNLDNLLVQHDAAVTAKGEVQQGQSQSTLARPVIASQVDAVSYQGLKGFSADIALQADKVLWRKMAFENVSAKIDNRFGLLNIVQLQGKSDGGLISLPGTLDARKGEPRAVFHPRLEGVEIGTILKAFDYPIALTGKLSLAGDFSGSDIDAQAFRHSWQGQAHVEMNDTRMEGMNFQQMIQQAVERSGGDAKAQQNMENVTRLDRFVTDMTLDNGEVTLDNMVGESAMLALTGKGTLDLVKQNCDTLFNIRVLGGWDGESKLINFLKATPVPLRVYGQWQSLNYSLPVDQLLRKHLQDEAKRRLNDWADRNKDSRNGKDVKKLLDKL</sequence>
<dbReference type="PANTHER" id="PTHR30441">
    <property type="entry name" value="DUF748 DOMAIN-CONTAINING PROTEIN"/>
    <property type="match status" value="1"/>
</dbReference>
<evidence type="ECO:0000313" key="3">
    <source>
        <dbReference type="EMBL" id="EHT9937568.1"/>
    </source>
</evidence>
<evidence type="ECO:0000313" key="4">
    <source>
        <dbReference type="Proteomes" id="UP000263627"/>
    </source>
</evidence>
<dbReference type="NCBIfam" id="NF008091">
    <property type="entry name" value="PRK10833.1"/>
    <property type="match status" value="1"/>
</dbReference>
<protein>
    <submittedName>
        <fullName evidence="3">Outer membrane assembly protein AsmA</fullName>
    </submittedName>
</protein>
<evidence type="ECO:0000259" key="1">
    <source>
        <dbReference type="Pfam" id="PF05170"/>
    </source>
</evidence>
<dbReference type="EMBL" id="ABBJDF010000002">
    <property type="protein sequence ID" value="EHT9937568.1"/>
    <property type="molecule type" value="Genomic_DNA"/>
</dbReference>
<dbReference type="InterPro" id="IPR052894">
    <property type="entry name" value="AsmA-related"/>
</dbReference>
<feature type="domain" description="AsmA" evidence="1">
    <location>
        <begin position="5"/>
        <end position="189"/>
    </location>
</feature>
<feature type="domain" description="AsmA" evidence="1">
    <location>
        <begin position="193"/>
        <end position="510"/>
    </location>
</feature>
<dbReference type="GO" id="GO:0090313">
    <property type="term" value="P:regulation of protein targeting to membrane"/>
    <property type="evidence" value="ECO:0007669"/>
    <property type="project" value="TreeGrafter"/>
</dbReference>
<reference evidence="3" key="2">
    <citation type="submission" date="2021-07" db="EMBL/GenBank/DDBJ databases">
        <authorList>
            <consortium name="Clinical and Environmental Microbiology Branch: Whole genome sequencing antimicrobial resistance pathogens in the healthcare setting"/>
        </authorList>
    </citation>
    <scope>NUCLEOTIDE SEQUENCE</scope>
    <source>
        <strain evidence="3">2021DK-00049</strain>
    </source>
</reference>
<dbReference type="Proteomes" id="UP000263627">
    <property type="component" value="Chromosome"/>
</dbReference>
<organism evidence="3">
    <name type="scientific">Citrobacter freundii</name>
    <dbReference type="NCBI Taxonomy" id="546"/>
    <lineage>
        <taxon>Bacteria</taxon>
        <taxon>Pseudomonadati</taxon>
        <taxon>Pseudomonadota</taxon>
        <taxon>Gammaproteobacteria</taxon>
        <taxon>Enterobacterales</taxon>
        <taxon>Enterobacteriaceae</taxon>
        <taxon>Citrobacter</taxon>
        <taxon>Citrobacter freundii complex</taxon>
    </lineage>
</organism>
<accession>A0AAD2PMA0</accession>
<dbReference type="EMBL" id="CP032184">
    <property type="protein sequence ID" value="AXZ48877.1"/>
    <property type="molecule type" value="Genomic_DNA"/>
</dbReference>
<dbReference type="GeneID" id="87000599"/>
<dbReference type="RefSeq" id="WP_119174387.1">
    <property type="nucleotide sequence ID" value="NZ_CABIZU010000002.1"/>
</dbReference>
<dbReference type="GO" id="GO:0005886">
    <property type="term" value="C:plasma membrane"/>
    <property type="evidence" value="ECO:0007669"/>
    <property type="project" value="TreeGrafter"/>
</dbReference>
<dbReference type="Pfam" id="PF05170">
    <property type="entry name" value="AsmA"/>
    <property type="match status" value="2"/>
</dbReference>
<reference evidence="2 4" key="1">
    <citation type="submission" date="2018-09" db="EMBL/GenBank/DDBJ databases">
        <title>Whole genome sequencing of Citrobacter freundii AR_0116.</title>
        <authorList>
            <person name="Conlan S."/>
            <person name="Thomas P.J."/>
            <person name="Mullikin J."/>
            <person name="Frank K.M."/>
            <person name="Segre J.A."/>
        </authorList>
    </citation>
    <scope>NUCLEOTIDE SEQUENCE [LARGE SCALE GENOMIC DNA]</scope>
    <source>
        <strain evidence="2 4">AR_0116</strain>
    </source>
</reference>
<dbReference type="PANTHER" id="PTHR30441:SF4">
    <property type="entry name" value="PROTEIN ASMA"/>
    <property type="match status" value="1"/>
</dbReference>